<dbReference type="AlphaFoldDB" id="A0A1G9BHP9"/>
<feature type="transmembrane region" description="Helical" evidence="2">
    <location>
        <begin position="424"/>
        <end position="447"/>
    </location>
</feature>
<evidence type="ECO:0008006" key="5">
    <source>
        <dbReference type="Google" id="ProtNLM"/>
    </source>
</evidence>
<dbReference type="STRING" id="1075417.SAMN05421823_102619"/>
<feature type="transmembrane region" description="Helical" evidence="2">
    <location>
        <begin position="24"/>
        <end position="45"/>
    </location>
</feature>
<evidence type="ECO:0000256" key="1">
    <source>
        <dbReference type="SAM" id="MobiDB-lite"/>
    </source>
</evidence>
<protein>
    <recommendedName>
        <fullName evidence="5">Quinol:cytochrome c oxidoreductase quinone-binding subunit 2</fullName>
    </recommendedName>
</protein>
<feature type="region of interest" description="Disordered" evidence="1">
    <location>
        <begin position="52"/>
        <end position="98"/>
    </location>
</feature>
<accession>A0A1G9BHP9</accession>
<keyword evidence="2" id="KW-0812">Transmembrane</keyword>
<feature type="transmembrane region" description="Helical" evidence="2">
    <location>
        <begin position="283"/>
        <end position="301"/>
    </location>
</feature>
<feature type="transmembrane region" description="Helical" evidence="2">
    <location>
        <begin position="200"/>
        <end position="222"/>
    </location>
</feature>
<proteinExistence type="predicted"/>
<keyword evidence="4" id="KW-1185">Reference proteome</keyword>
<dbReference type="RefSeq" id="WP_089680424.1">
    <property type="nucleotide sequence ID" value="NZ_FNFO01000002.1"/>
</dbReference>
<dbReference type="PANTHER" id="PTHR43044:SF1">
    <property type="entry name" value="QUINOL:CYTOCHROME C OXIDOREDUCTASE QUINONE-BINDING SUBUNIT 2"/>
    <property type="match status" value="1"/>
</dbReference>
<feature type="transmembrane region" description="Helical" evidence="2">
    <location>
        <begin position="243"/>
        <end position="263"/>
    </location>
</feature>
<dbReference type="OrthoDB" id="140980at2"/>
<name>A0A1G9BHP9_9BACT</name>
<feature type="transmembrane region" description="Helical" evidence="2">
    <location>
        <begin position="123"/>
        <end position="148"/>
    </location>
</feature>
<feature type="transmembrane region" description="Helical" evidence="2">
    <location>
        <begin position="363"/>
        <end position="383"/>
    </location>
</feature>
<evidence type="ECO:0000256" key="2">
    <source>
        <dbReference type="SAM" id="Phobius"/>
    </source>
</evidence>
<organism evidence="3 4">
    <name type="scientific">Catalinimonas alkaloidigena</name>
    <dbReference type="NCBI Taxonomy" id="1075417"/>
    <lineage>
        <taxon>Bacteria</taxon>
        <taxon>Pseudomonadati</taxon>
        <taxon>Bacteroidota</taxon>
        <taxon>Cytophagia</taxon>
        <taxon>Cytophagales</taxon>
        <taxon>Catalimonadaceae</taxon>
        <taxon>Catalinimonas</taxon>
    </lineage>
</organism>
<evidence type="ECO:0000313" key="3">
    <source>
        <dbReference type="EMBL" id="SDK39022.1"/>
    </source>
</evidence>
<feature type="transmembrane region" description="Helical" evidence="2">
    <location>
        <begin position="321"/>
        <end position="343"/>
    </location>
</feature>
<keyword evidence="2" id="KW-0472">Membrane</keyword>
<dbReference type="Proteomes" id="UP000198510">
    <property type="component" value="Unassembled WGS sequence"/>
</dbReference>
<reference evidence="3 4" key="1">
    <citation type="submission" date="2016-10" db="EMBL/GenBank/DDBJ databases">
        <authorList>
            <person name="de Groot N.N."/>
        </authorList>
    </citation>
    <scope>NUCLEOTIDE SEQUENCE [LARGE SCALE GENOMIC DNA]</scope>
    <source>
        <strain evidence="3 4">DSM 25186</strain>
    </source>
</reference>
<feature type="transmembrane region" description="Helical" evidence="2">
    <location>
        <begin position="392"/>
        <end position="412"/>
    </location>
</feature>
<dbReference type="PANTHER" id="PTHR43044">
    <property type="match status" value="1"/>
</dbReference>
<dbReference type="EMBL" id="FNFO01000002">
    <property type="protein sequence ID" value="SDK39022.1"/>
    <property type="molecule type" value="Genomic_DNA"/>
</dbReference>
<evidence type="ECO:0000313" key="4">
    <source>
        <dbReference type="Proteomes" id="UP000198510"/>
    </source>
</evidence>
<keyword evidence="2" id="KW-1133">Transmembrane helix</keyword>
<gene>
    <name evidence="3" type="ORF">SAMN05421823_102619</name>
</gene>
<sequence length="468" mass="52922">MATHHHEPVVVDEKYTLTSGTRRTLFLTIAIGLVAVVLGFVLMSLSGGHDEHGTAAHGTESATEAVTGGDVPPNLGETAIDPSAEAAPAEHGAHEAAAAHEGGAHHEFHWYDRLWANVWLNNVYFAGLAIIGVFFLTIQYVALAGWSIVLQRIMSAMSAWVPIAGVIMLLAFVFGHHSIFEWTHEDVVAHDEILQGKSGYLNIPFFLIRLVVFFGVWTFMYLRLRKASSEEDLHGTTQYYKRSLRLSAIFLVFFAVSESMAAWDWTMSVQPHWYSTLWGWYNFASWFVAGLSTITLAAILLKEQGYLKAITANHLHDMGKFIFGFSIFWTYLWFAQFLLIYYANIPEETIFFVERMQGFDGQFRGLFFLNLIVNFFFPFLVLMTRDSKRQMIILKVVTCVLIVGHWLDFYLMMMPAVLRQNASFGLVEFGMVAVFAGAFILVFATSLSKLNLLPKHHPMLEESLHHEV</sequence>
<feature type="transmembrane region" description="Helical" evidence="2">
    <location>
        <begin position="160"/>
        <end position="180"/>
    </location>
</feature>